<dbReference type="PANTHER" id="PTHR15127:SF33">
    <property type="entry name" value="SH2 DOMAIN-CONTAINING ADAPTER PROTEIN D"/>
    <property type="match status" value="1"/>
</dbReference>
<proteinExistence type="predicted"/>
<dbReference type="PROSITE" id="PS50001">
    <property type="entry name" value="SH2"/>
    <property type="match status" value="1"/>
</dbReference>
<reference evidence="5 6" key="1">
    <citation type="submission" date="2020-03" db="EMBL/GenBank/DDBJ databases">
        <title>Dissostichus mawsoni Genome sequencing and assembly.</title>
        <authorList>
            <person name="Park H."/>
        </authorList>
    </citation>
    <scope>NUCLEOTIDE SEQUENCE [LARGE SCALE GENOMIC DNA]</scope>
    <source>
        <strain evidence="5">DM0001</strain>
        <tissue evidence="5">Muscle</tissue>
    </source>
</reference>
<dbReference type="AlphaFoldDB" id="A0A7J5XE15"/>
<evidence type="ECO:0000259" key="4">
    <source>
        <dbReference type="PROSITE" id="PS50001"/>
    </source>
</evidence>
<evidence type="ECO:0000256" key="1">
    <source>
        <dbReference type="ARBA" id="ARBA00022999"/>
    </source>
</evidence>
<organism evidence="5 6">
    <name type="scientific">Dissostichus mawsoni</name>
    <name type="common">Antarctic cod</name>
    <dbReference type="NCBI Taxonomy" id="36200"/>
    <lineage>
        <taxon>Eukaryota</taxon>
        <taxon>Metazoa</taxon>
        <taxon>Chordata</taxon>
        <taxon>Craniata</taxon>
        <taxon>Vertebrata</taxon>
        <taxon>Euteleostomi</taxon>
        <taxon>Actinopterygii</taxon>
        <taxon>Neopterygii</taxon>
        <taxon>Teleostei</taxon>
        <taxon>Neoteleostei</taxon>
        <taxon>Acanthomorphata</taxon>
        <taxon>Eupercaria</taxon>
        <taxon>Perciformes</taxon>
        <taxon>Notothenioidei</taxon>
        <taxon>Nototheniidae</taxon>
        <taxon>Dissostichus</taxon>
    </lineage>
</organism>
<feature type="region of interest" description="Disordered" evidence="3">
    <location>
        <begin position="288"/>
        <end position="323"/>
    </location>
</feature>
<dbReference type="EMBL" id="JAAKFY010000025">
    <property type="protein sequence ID" value="KAF3834847.1"/>
    <property type="molecule type" value="Genomic_DNA"/>
</dbReference>
<dbReference type="PRINTS" id="PR00401">
    <property type="entry name" value="SH2DOMAIN"/>
</dbReference>
<dbReference type="CDD" id="cd09945">
    <property type="entry name" value="SH2_SHB_SHD_SHE_SHF_like"/>
    <property type="match status" value="1"/>
</dbReference>
<comment type="caution">
    <text evidence="5">The sequence shown here is derived from an EMBL/GenBank/DDBJ whole genome shotgun (WGS) entry which is preliminary data.</text>
</comment>
<feature type="region of interest" description="Disordered" evidence="3">
    <location>
        <begin position="382"/>
        <end position="407"/>
    </location>
</feature>
<dbReference type="InterPro" id="IPR036860">
    <property type="entry name" value="SH2_dom_sf"/>
</dbReference>
<keyword evidence="6" id="KW-1185">Reference proteome</keyword>
<dbReference type="Pfam" id="PF00017">
    <property type="entry name" value="SH2"/>
    <property type="match status" value="1"/>
</dbReference>
<feature type="region of interest" description="Disordered" evidence="3">
    <location>
        <begin position="156"/>
        <end position="185"/>
    </location>
</feature>
<evidence type="ECO:0000256" key="2">
    <source>
        <dbReference type="PROSITE-ProRule" id="PRU00191"/>
    </source>
</evidence>
<dbReference type="Gene3D" id="3.30.505.10">
    <property type="entry name" value="SH2 domain"/>
    <property type="match status" value="1"/>
</dbReference>
<dbReference type="GO" id="GO:0001784">
    <property type="term" value="F:phosphotyrosine residue binding"/>
    <property type="evidence" value="ECO:0007669"/>
    <property type="project" value="TreeGrafter"/>
</dbReference>
<dbReference type="Proteomes" id="UP000518266">
    <property type="component" value="Unassembled WGS sequence"/>
</dbReference>
<sequence>KYRTSAISDVDVCSVSDDDLQTVQPAAGRREVEPAGGQTLRGTEAFFDDERRDFVGLILLHSLQEPLITLTPVLALRGGKPQKGPARYPPGSDILVLLSLLHTPARLDAAMAKWLKDYLSFGSRKVPPQPPTPDYTESEILKAYRLQRDMDFEDPYEDSEIRTRGESGTSDPATPVYGSPMKSSTVDVKSPKHRLIKVDSQELGRTKILLSAVVPSAPLARDTDYSDPFDAHMSHRSEPDLRTVPCENNGYMEPYEAQRVITELQRGPGGGRSRGEVQLYDTPYEDERGRRLGLLYGDPQEEGRESSRLPQDDERPADEYDQPWEWKKDHISKAFAEMRDLSELPWPAPVGHLEEEPTAREQALCKRSDSLFLPTVQFDGADWDHSSSPTDRLRPPGPRSSPLAGGGMKFRSPQECLTLVGERVDATLPLEKQVWYHGALSRSEAESLLTLCKECSYLVRNSENNRSEYSLSLRSCQGFMHMKFTQYKDGKYVLGQNSPHFDTIPEVIHFYTTHKLPIRGAEHLSLLFPVLVQTL</sequence>
<evidence type="ECO:0000313" key="6">
    <source>
        <dbReference type="Proteomes" id="UP000518266"/>
    </source>
</evidence>
<dbReference type="SMART" id="SM00252">
    <property type="entry name" value="SH2"/>
    <property type="match status" value="1"/>
</dbReference>
<protein>
    <recommendedName>
        <fullName evidence="4">SH2 domain-containing protein</fullName>
    </recommendedName>
</protein>
<dbReference type="InterPro" id="IPR051846">
    <property type="entry name" value="SH2_domain_adapters"/>
</dbReference>
<gene>
    <name evidence="5" type="ORF">F7725_027405</name>
</gene>
<evidence type="ECO:0000313" key="5">
    <source>
        <dbReference type="EMBL" id="KAF3834847.1"/>
    </source>
</evidence>
<feature type="non-terminal residue" evidence="5">
    <location>
        <position position="535"/>
    </location>
</feature>
<keyword evidence="1 2" id="KW-0727">SH2 domain</keyword>
<name>A0A7J5XE15_DISMA</name>
<dbReference type="OrthoDB" id="5914531at2759"/>
<dbReference type="SUPFAM" id="SSF55550">
    <property type="entry name" value="SH2 domain"/>
    <property type="match status" value="1"/>
</dbReference>
<feature type="compositionally biased region" description="Basic and acidic residues" evidence="3">
    <location>
        <begin position="301"/>
        <end position="323"/>
    </location>
</feature>
<feature type="domain" description="SH2" evidence="4">
    <location>
        <begin position="435"/>
        <end position="530"/>
    </location>
</feature>
<dbReference type="InterPro" id="IPR000980">
    <property type="entry name" value="SH2"/>
</dbReference>
<accession>A0A7J5XE15</accession>
<dbReference type="PANTHER" id="PTHR15127">
    <property type="entry name" value="HEAVYWEIGHT, ISOFORM A"/>
    <property type="match status" value="1"/>
</dbReference>
<evidence type="ECO:0000256" key="3">
    <source>
        <dbReference type="SAM" id="MobiDB-lite"/>
    </source>
</evidence>